<evidence type="ECO:0000256" key="14">
    <source>
        <dbReference type="ARBA" id="ARBA00049229"/>
    </source>
</evidence>
<comment type="pathway">
    <text evidence="3">Amino-acid biosynthesis; L-isoleucine biosynthesis; L-isoleucine from 2-oxobutanoate: step 4/4.</text>
</comment>
<evidence type="ECO:0000256" key="11">
    <source>
        <dbReference type="ARBA" id="ARBA00023304"/>
    </source>
</evidence>
<dbReference type="PANTHER" id="PTHR11825">
    <property type="entry name" value="SUBGROUP IIII AMINOTRANSFERASE"/>
    <property type="match status" value="1"/>
</dbReference>
<accession>A0ABQ5Q4S9</accession>
<dbReference type="Proteomes" id="UP001165089">
    <property type="component" value="Unassembled WGS sequence"/>
</dbReference>
<reference evidence="19 20" key="1">
    <citation type="journal article" date="2023" name="Antonie Van Leeuwenhoek">
        <title>Mesoterricola silvestris gen. nov., sp. nov., Mesoterricola sediminis sp. nov., Geothrix oryzae sp. nov., Geothrix edaphica sp. nov., Geothrix rubra sp. nov., and Geothrix limicola sp. nov., six novel members of Acidobacteriota isolated from soils.</title>
        <authorList>
            <person name="Itoh H."/>
            <person name="Sugisawa Y."/>
            <person name="Mise K."/>
            <person name="Xu Z."/>
            <person name="Kuniyasu M."/>
            <person name="Ushijima N."/>
            <person name="Kawano K."/>
            <person name="Kobayashi E."/>
            <person name="Shiratori Y."/>
            <person name="Masuda Y."/>
            <person name="Senoo K."/>
        </authorList>
    </citation>
    <scope>NUCLEOTIDE SEQUENCE [LARGE SCALE GENOMIC DNA]</scope>
    <source>
        <strain evidence="19 20">Red803</strain>
    </source>
</reference>
<dbReference type="EC" id="2.6.1.42" evidence="17"/>
<dbReference type="NCBIfam" id="NF009897">
    <property type="entry name" value="PRK13357.1"/>
    <property type="match status" value="1"/>
</dbReference>
<keyword evidence="9 17" id="KW-0808">Transferase</keyword>
<comment type="caution">
    <text evidence="19">The sequence shown here is derived from an EMBL/GenBank/DDBJ whole genome shotgun (WGS) entry which is preliminary data.</text>
</comment>
<dbReference type="Pfam" id="PF01063">
    <property type="entry name" value="Aminotran_4"/>
    <property type="match status" value="1"/>
</dbReference>
<comment type="catalytic activity">
    <reaction evidence="14 17">
        <text>L-leucine + 2-oxoglutarate = 4-methyl-2-oxopentanoate + L-glutamate</text>
        <dbReference type="Rhea" id="RHEA:18321"/>
        <dbReference type="ChEBI" id="CHEBI:16810"/>
        <dbReference type="ChEBI" id="CHEBI:17865"/>
        <dbReference type="ChEBI" id="CHEBI:29985"/>
        <dbReference type="ChEBI" id="CHEBI:57427"/>
        <dbReference type="EC" id="2.6.1.42"/>
    </reaction>
</comment>
<comment type="function">
    <text evidence="2">Acts on leucine, isoleucine and valine.</text>
</comment>
<gene>
    <name evidence="19" type="primary">ilvE</name>
    <name evidence="19" type="ORF">GETHPA_09530</name>
</gene>
<comment type="catalytic activity">
    <reaction evidence="12 17">
        <text>L-valine + 2-oxoglutarate = 3-methyl-2-oxobutanoate + L-glutamate</text>
        <dbReference type="Rhea" id="RHEA:24813"/>
        <dbReference type="ChEBI" id="CHEBI:11851"/>
        <dbReference type="ChEBI" id="CHEBI:16810"/>
        <dbReference type="ChEBI" id="CHEBI:29985"/>
        <dbReference type="ChEBI" id="CHEBI:57762"/>
        <dbReference type="EC" id="2.6.1.42"/>
    </reaction>
</comment>
<evidence type="ECO:0000256" key="6">
    <source>
        <dbReference type="ARBA" id="ARBA00009320"/>
    </source>
</evidence>
<dbReference type="InterPro" id="IPR033939">
    <property type="entry name" value="BCAT_family"/>
</dbReference>
<evidence type="ECO:0000256" key="13">
    <source>
        <dbReference type="ARBA" id="ARBA00048798"/>
    </source>
</evidence>
<keyword evidence="10 16" id="KW-0663">Pyridoxal phosphate</keyword>
<keyword evidence="8 17" id="KW-0028">Amino-acid biosynthesis</keyword>
<dbReference type="SUPFAM" id="SSF56752">
    <property type="entry name" value="D-aminoacid aminotransferase-like PLP-dependent enzymes"/>
    <property type="match status" value="1"/>
</dbReference>
<sequence>MSTATSTPTLEIRPSDHAASAEERARKMTNPGFGRMFTDHMVVIPYKEGEGWGRGELKAYGPLAMDPASSVLHYGQAIFEGFKAYAQKDGGVATFRPEANARRFQASARRLAMPELPEALFLEAAYALIRQDRAWIPGAIGESLYLRPLMIATEAALGVRPSNEYLFLLIASPSGAYFAQGVKPVTVWISEDYVRAAPGGTGFAKCAGNYAASLVAQRQAKGEGCDQVVWLDAIHRKYIEEMGGMNIFFVYQEKGETVVVTPELTGSLLPGVTRDSLLQLAKDQGFRAEERKISTDEWEAALKEGRMTEAFACGTAAVITPIGRVKSRKGDWLVNGGETGPVAAKLRQVLLDLQHGAAPDPHGWMHRVI</sequence>
<evidence type="ECO:0000256" key="1">
    <source>
        <dbReference type="ARBA" id="ARBA00001933"/>
    </source>
</evidence>
<evidence type="ECO:0000256" key="17">
    <source>
        <dbReference type="RuleBase" id="RU004517"/>
    </source>
</evidence>
<comment type="pathway">
    <text evidence="5">Amino-acid biosynthesis; L-leucine biosynthesis; L-leucine from 3-methyl-2-oxobutanoate: step 4/4.</text>
</comment>
<keyword evidence="11 17" id="KW-0100">Branched-chain amino acid biosynthesis</keyword>
<comment type="cofactor">
    <cofactor evidence="1 16">
        <name>pyridoxal 5'-phosphate</name>
        <dbReference type="ChEBI" id="CHEBI:597326"/>
    </cofactor>
</comment>
<comment type="catalytic activity">
    <reaction evidence="13 17">
        <text>L-isoleucine + 2-oxoglutarate = (S)-3-methyl-2-oxopentanoate + L-glutamate</text>
        <dbReference type="Rhea" id="RHEA:24801"/>
        <dbReference type="ChEBI" id="CHEBI:16810"/>
        <dbReference type="ChEBI" id="CHEBI:29985"/>
        <dbReference type="ChEBI" id="CHEBI:35146"/>
        <dbReference type="ChEBI" id="CHEBI:58045"/>
        <dbReference type="EC" id="2.6.1.42"/>
    </reaction>
</comment>
<evidence type="ECO:0000256" key="18">
    <source>
        <dbReference type="SAM" id="MobiDB-lite"/>
    </source>
</evidence>
<dbReference type="InterPro" id="IPR005786">
    <property type="entry name" value="B_amino_transII"/>
</dbReference>
<protein>
    <recommendedName>
        <fullName evidence="17">Branched-chain-amino-acid aminotransferase</fullName>
        <ecNumber evidence="17">2.6.1.42</ecNumber>
    </recommendedName>
</protein>
<dbReference type="PIRSF" id="PIRSF006468">
    <property type="entry name" value="BCAT1"/>
    <property type="match status" value="1"/>
</dbReference>
<evidence type="ECO:0000256" key="15">
    <source>
        <dbReference type="RuleBase" id="RU004106"/>
    </source>
</evidence>
<dbReference type="InterPro" id="IPR001544">
    <property type="entry name" value="Aminotrans_IV"/>
</dbReference>
<dbReference type="GO" id="GO:0008483">
    <property type="term" value="F:transaminase activity"/>
    <property type="evidence" value="ECO:0007669"/>
    <property type="project" value="UniProtKB-KW"/>
</dbReference>
<keyword evidence="20" id="KW-1185">Reference proteome</keyword>
<evidence type="ECO:0000313" key="19">
    <source>
        <dbReference type="EMBL" id="GLH69420.1"/>
    </source>
</evidence>
<evidence type="ECO:0000256" key="4">
    <source>
        <dbReference type="ARBA" id="ARBA00004931"/>
    </source>
</evidence>
<feature type="compositionally biased region" description="Basic and acidic residues" evidence="18">
    <location>
        <begin position="13"/>
        <end position="24"/>
    </location>
</feature>
<evidence type="ECO:0000256" key="8">
    <source>
        <dbReference type="ARBA" id="ARBA00022605"/>
    </source>
</evidence>
<evidence type="ECO:0000256" key="7">
    <source>
        <dbReference type="ARBA" id="ARBA00022576"/>
    </source>
</evidence>
<evidence type="ECO:0000256" key="9">
    <source>
        <dbReference type="ARBA" id="ARBA00022679"/>
    </source>
</evidence>
<dbReference type="InterPro" id="IPR018300">
    <property type="entry name" value="Aminotrans_IV_CS"/>
</dbReference>
<dbReference type="RefSeq" id="WP_285723440.1">
    <property type="nucleotide sequence ID" value="NZ_BSDD01000002.1"/>
</dbReference>
<dbReference type="InterPro" id="IPR043132">
    <property type="entry name" value="BCAT-like_C"/>
</dbReference>
<name>A0ABQ5Q4S9_9BACT</name>
<dbReference type="Gene3D" id="3.30.470.10">
    <property type="match status" value="1"/>
</dbReference>
<dbReference type="Gene3D" id="3.20.10.10">
    <property type="entry name" value="D-amino Acid Aminotransferase, subunit A, domain 2"/>
    <property type="match status" value="1"/>
</dbReference>
<evidence type="ECO:0000256" key="12">
    <source>
        <dbReference type="ARBA" id="ARBA00048212"/>
    </source>
</evidence>
<dbReference type="NCBIfam" id="TIGR01123">
    <property type="entry name" value="ilvE_II"/>
    <property type="match status" value="1"/>
</dbReference>
<evidence type="ECO:0000256" key="5">
    <source>
        <dbReference type="ARBA" id="ARBA00005072"/>
    </source>
</evidence>
<dbReference type="CDD" id="cd01557">
    <property type="entry name" value="BCAT_beta_family"/>
    <property type="match status" value="1"/>
</dbReference>
<dbReference type="EMBL" id="BSDD01000002">
    <property type="protein sequence ID" value="GLH69420.1"/>
    <property type="molecule type" value="Genomic_DNA"/>
</dbReference>
<dbReference type="PANTHER" id="PTHR11825:SF44">
    <property type="entry name" value="BRANCHED-CHAIN-AMINO-ACID AMINOTRANSFERASE"/>
    <property type="match status" value="1"/>
</dbReference>
<evidence type="ECO:0000256" key="2">
    <source>
        <dbReference type="ARBA" id="ARBA00003109"/>
    </source>
</evidence>
<evidence type="ECO:0000256" key="16">
    <source>
        <dbReference type="RuleBase" id="RU004516"/>
    </source>
</evidence>
<comment type="pathway">
    <text evidence="4">Amino-acid biosynthesis; L-valine biosynthesis; L-valine from pyruvate: step 4/4.</text>
</comment>
<evidence type="ECO:0000256" key="3">
    <source>
        <dbReference type="ARBA" id="ARBA00004824"/>
    </source>
</evidence>
<dbReference type="InterPro" id="IPR036038">
    <property type="entry name" value="Aminotransferase-like"/>
</dbReference>
<evidence type="ECO:0000256" key="10">
    <source>
        <dbReference type="ARBA" id="ARBA00022898"/>
    </source>
</evidence>
<keyword evidence="7 17" id="KW-0032">Aminotransferase</keyword>
<feature type="region of interest" description="Disordered" evidence="18">
    <location>
        <begin position="1"/>
        <end position="24"/>
    </location>
</feature>
<evidence type="ECO:0000313" key="20">
    <source>
        <dbReference type="Proteomes" id="UP001165089"/>
    </source>
</evidence>
<comment type="similarity">
    <text evidence="6 15">Belongs to the class-IV pyridoxal-phosphate-dependent aminotransferase family.</text>
</comment>
<dbReference type="InterPro" id="IPR043131">
    <property type="entry name" value="BCAT-like_N"/>
</dbReference>
<organism evidence="19 20">
    <name type="scientific">Geothrix rubra</name>
    <dbReference type="NCBI Taxonomy" id="2927977"/>
    <lineage>
        <taxon>Bacteria</taxon>
        <taxon>Pseudomonadati</taxon>
        <taxon>Acidobacteriota</taxon>
        <taxon>Holophagae</taxon>
        <taxon>Holophagales</taxon>
        <taxon>Holophagaceae</taxon>
        <taxon>Geothrix</taxon>
    </lineage>
</organism>
<dbReference type="PROSITE" id="PS00770">
    <property type="entry name" value="AA_TRANSFER_CLASS_4"/>
    <property type="match status" value="1"/>
</dbReference>
<proteinExistence type="inferred from homology"/>